<dbReference type="EMBL" id="JBHUIJ010000013">
    <property type="protein sequence ID" value="MFD2238103.1"/>
    <property type="molecule type" value="Genomic_DNA"/>
</dbReference>
<evidence type="ECO:0000313" key="4">
    <source>
        <dbReference type="Proteomes" id="UP001597371"/>
    </source>
</evidence>
<dbReference type="PANTHER" id="PTHR11014">
    <property type="entry name" value="PEPTIDASE M20 FAMILY MEMBER"/>
    <property type="match status" value="1"/>
</dbReference>
<dbReference type="Gene3D" id="3.30.70.360">
    <property type="match status" value="1"/>
</dbReference>
<protein>
    <submittedName>
        <fullName evidence="3">Amidohydrolase</fullName>
    </submittedName>
</protein>
<name>A0ABW5CPX6_9HYPH</name>
<organism evidence="3 4">
    <name type="scientific">Aureimonas populi</name>
    <dbReference type="NCBI Taxonomy" id="1701758"/>
    <lineage>
        <taxon>Bacteria</taxon>
        <taxon>Pseudomonadati</taxon>
        <taxon>Pseudomonadota</taxon>
        <taxon>Alphaproteobacteria</taxon>
        <taxon>Hyphomicrobiales</taxon>
        <taxon>Aurantimonadaceae</taxon>
        <taxon>Aureimonas</taxon>
    </lineage>
</organism>
<dbReference type="PIRSF" id="PIRSF005962">
    <property type="entry name" value="Pept_M20D_amidohydro"/>
    <property type="match status" value="1"/>
</dbReference>
<dbReference type="InterPro" id="IPR017439">
    <property type="entry name" value="Amidohydrolase"/>
</dbReference>
<keyword evidence="4" id="KW-1185">Reference proteome</keyword>
<evidence type="ECO:0000259" key="2">
    <source>
        <dbReference type="Pfam" id="PF07687"/>
    </source>
</evidence>
<sequence>MAVDNWVSDHLDELIAFRRDLHRNPELLYDLPRTSAKVAAALRAMGCDEVVEGVGGSGVVAVVRGRTDASGRAIGLRADMDALPIAEATGKPWASLAAGKMHACGHDGHTTMLLGAAMGLARERAFDGTAVLIFQPAEEGGAGARAMMEDGLFRRWPVQEVYAMHNRPGLPVGEFTIAPGPIMGSVDMIGIEIEGVGGHAASPHQTVDPVPVTAALVQAVQAIAARTIDPMDSAVISITTIHGGDAFNVIPQSIRLTGTVRTLKEDVRAHVETRLGQAVSGIAAAFGASGRLDYSRHYPVTVNHARETELAALAAEAVAGVGRVGRDMPATLGGEDFAFMLAEVPGAMINIGNGPSAGLHHPAYDFDDEAIAWGCSYWCELVRRRLGAGGAEPSRAPREEPA</sequence>
<dbReference type="RefSeq" id="WP_209739093.1">
    <property type="nucleotide sequence ID" value="NZ_CP072611.1"/>
</dbReference>
<proteinExistence type="predicted"/>
<comment type="caution">
    <text evidence="3">The sequence shown here is derived from an EMBL/GenBank/DDBJ whole genome shotgun (WGS) entry which is preliminary data.</text>
</comment>
<dbReference type="InterPro" id="IPR036264">
    <property type="entry name" value="Bact_exopeptidase_dim_dom"/>
</dbReference>
<dbReference type="InterPro" id="IPR011650">
    <property type="entry name" value="Peptidase_M20_dimer"/>
</dbReference>
<accession>A0ABW5CPX6</accession>
<dbReference type="SUPFAM" id="SSF55031">
    <property type="entry name" value="Bacterial exopeptidase dimerisation domain"/>
    <property type="match status" value="1"/>
</dbReference>
<feature type="domain" description="Peptidase M20 dimerisation" evidence="2">
    <location>
        <begin position="191"/>
        <end position="279"/>
    </location>
</feature>
<reference evidence="4" key="1">
    <citation type="journal article" date="2019" name="Int. J. Syst. Evol. Microbiol.">
        <title>The Global Catalogue of Microorganisms (GCM) 10K type strain sequencing project: providing services to taxonomists for standard genome sequencing and annotation.</title>
        <authorList>
            <consortium name="The Broad Institute Genomics Platform"/>
            <consortium name="The Broad Institute Genome Sequencing Center for Infectious Disease"/>
            <person name="Wu L."/>
            <person name="Ma J."/>
        </authorList>
    </citation>
    <scope>NUCLEOTIDE SEQUENCE [LARGE SCALE GENOMIC DNA]</scope>
    <source>
        <strain evidence="4">ZS-35-S2</strain>
    </source>
</reference>
<keyword evidence="1" id="KW-0378">Hydrolase</keyword>
<gene>
    <name evidence="3" type="ORF">ACFSKQ_11595</name>
</gene>
<evidence type="ECO:0000313" key="3">
    <source>
        <dbReference type="EMBL" id="MFD2238103.1"/>
    </source>
</evidence>
<dbReference type="Pfam" id="PF01546">
    <property type="entry name" value="Peptidase_M20"/>
    <property type="match status" value="1"/>
</dbReference>
<dbReference type="NCBIfam" id="TIGR01891">
    <property type="entry name" value="amidohydrolases"/>
    <property type="match status" value="1"/>
</dbReference>
<dbReference type="Gene3D" id="3.40.630.10">
    <property type="entry name" value="Zn peptidases"/>
    <property type="match status" value="1"/>
</dbReference>
<dbReference type="PANTHER" id="PTHR11014:SF63">
    <property type="entry name" value="METALLOPEPTIDASE, PUTATIVE (AFU_ORTHOLOGUE AFUA_6G09600)-RELATED"/>
    <property type="match status" value="1"/>
</dbReference>
<dbReference type="SUPFAM" id="SSF53187">
    <property type="entry name" value="Zn-dependent exopeptidases"/>
    <property type="match status" value="1"/>
</dbReference>
<evidence type="ECO:0000256" key="1">
    <source>
        <dbReference type="ARBA" id="ARBA00022801"/>
    </source>
</evidence>
<dbReference type="Proteomes" id="UP001597371">
    <property type="component" value="Unassembled WGS sequence"/>
</dbReference>
<dbReference type="Pfam" id="PF07687">
    <property type="entry name" value="M20_dimer"/>
    <property type="match status" value="1"/>
</dbReference>
<dbReference type="InterPro" id="IPR002933">
    <property type="entry name" value="Peptidase_M20"/>
</dbReference>